<gene>
    <name evidence="2" type="ORF">IAC74_04985</name>
</gene>
<accession>A0A9D1NGU1</accession>
<feature type="transmembrane region" description="Helical" evidence="1">
    <location>
        <begin position="12"/>
        <end position="30"/>
    </location>
</feature>
<reference evidence="2" key="2">
    <citation type="journal article" date="2021" name="PeerJ">
        <title>Extensive microbial diversity within the chicken gut microbiome revealed by metagenomics and culture.</title>
        <authorList>
            <person name="Gilroy R."/>
            <person name="Ravi A."/>
            <person name="Getino M."/>
            <person name="Pursley I."/>
            <person name="Horton D.L."/>
            <person name="Alikhan N.F."/>
            <person name="Baker D."/>
            <person name="Gharbi K."/>
            <person name="Hall N."/>
            <person name="Watson M."/>
            <person name="Adriaenssens E.M."/>
            <person name="Foster-Nyarko E."/>
            <person name="Jarju S."/>
            <person name="Secka A."/>
            <person name="Antonio M."/>
            <person name="Oren A."/>
            <person name="Chaudhuri R.R."/>
            <person name="La Ragione R."/>
            <person name="Hildebrand F."/>
            <person name="Pallen M.J."/>
        </authorList>
    </citation>
    <scope>NUCLEOTIDE SEQUENCE</scope>
    <source>
        <strain evidence="2">4920</strain>
    </source>
</reference>
<feature type="transmembrane region" description="Helical" evidence="1">
    <location>
        <begin position="36"/>
        <end position="57"/>
    </location>
</feature>
<organism evidence="2 3">
    <name type="scientific">Candidatus Aphodoplasma excrementigallinarum</name>
    <dbReference type="NCBI Taxonomy" id="2840673"/>
    <lineage>
        <taxon>Bacteria</taxon>
        <taxon>Bacillati</taxon>
        <taxon>Bacillota</taxon>
        <taxon>Clostridia</taxon>
        <taxon>Eubacteriales</taxon>
        <taxon>Candidatus Aphodoplasma</taxon>
    </lineage>
</organism>
<evidence type="ECO:0000256" key="1">
    <source>
        <dbReference type="SAM" id="Phobius"/>
    </source>
</evidence>
<keyword evidence="1" id="KW-0472">Membrane</keyword>
<dbReference type="EMBL" id="DVOF01000142">
    <property type="protein sequence ID" value="HIV02909.1"/>
    <property type="molecule type" value="Genomic_DNA"/>
</dbReference>
<evidence type="ECO:0000313" key="3">
    <source>
        <dbReference type="Proteomes" id="UP000886743"/>
    </source>
</evidence>
<keyword evidence="1" id="KW-1133">Transmembrane helix</keyword>
<dbReference type="AlphaFoldDB" id="A0A9D1NGU1"/>
<protein>
    <recommendedName>
        <fullName evidence="4">DUF5668 domain-containing protein</fullName>
    </recommendedName>
</protein>
<evidence type="ECO:0000313" key="2">
    <source>
        <dbReference type="EMBL" id="HIV02909.1"/>
    </source>
</evidence>
<evidence type="ECO:0008006" key="4">
    <source>
        <dbReference type="Google" id="ProtNLM"/>
    </source>
</evidence>
<reference evidence="2" key="1">
    <citation type="submission" date="2020-10" db="EMBL/GenBank/DDBJ databases">
        <authorList>
            <person name="Gilroy R."/>
        </authorList>
    </citation>
    <scope>NUCLEOTIDE SEQUENCE</scope>
    <source>
        <strain evidence="2">4920</strain>
    </source>
</reference>
<comment type="caution">
    <text evidence="2">The sequence shown here is derived from an EMBL/GenBank/DDBJ whole genome shotgun (WGS) entry which is preliminary data.</text>
</comment>
<keyword evidence="1" id="KW-0812">Transmembrane</keyword>
<feature type="transmembrane region" description="Helical" evidence="1">
    <location>
        <begin position="69"/>
        <end position="92"/>
    </location>
</feature>
<dbReference type="Proteomes" id="UP000886743">
    <property type="component" value="Unassembled WGS sequence"/>
</dbReference>
<proteinExistence type="predicted"/>
<sequence>MNNRVRRVGTLSAGIVLVGFGIVFLLRLAIPWLNYGVILSFWPVVLILLGGEMLYAYTFGKSDTVKYDGGAIAVIILLCIFAMCMAGGELIFNTLSEAARYHYHINW</sequence>
<name>A0A9D1NGU1_9FIRM</name>